<dbReference type="Proteomes" id="UP000474757">
    <property type="component" value="Unassembled WGS sequence"/>
</dbReference>
<accession>A0A6B2JNR3</accession>
<evidence type="ECO:0000313" key="1">
    <source>
        <dbReference type="EMBL" id="NDU99619.1"/>
    </source>
</evidence>
<dbReference type="Gene3D" id="3.30.530.20">
    <property type="match status" value="1"/>
</dbReference>
<gene>
    <name evidence="1" type="ORF">GZA08_01365</name>
</gene>
<dbReference type="EMBL" id="JAAGAB010000001">
    <property type="protein sequence ID" value="NDU99619.1"/>
    <property type="molecule type" value="Genomic_DNA"/>
</dbReference>
<evidence type="ECO:0000313" key="2">
    <source>
        <dbReference type="Proteomes" id="UP000474757"/>
    </source>
</evidence>
<sequence>MELSAEAEIAAPIDWSFDRFADFEAFARMGRKRGARVERIDPGAPIGPGSGWDVAFEMRGRERMLKPRMTEWAPPGGFALVSDSEGLILTVRTTFSALGPERTRVRLEVEAEGKSMAAKLMLQPMRLGRGKLEGRLQDRLTGYCAELSALRAG</sequence>
<comment type="caution">
    <text evidence="1">The sequence shown here is derived from an EMBL/GenBank/DDBJ whole genome shotgun (WGS) entry which is preliminary data.</text>
</comment>
<proteinExistence type="predicted"/>
<dbReference type="SUPFAM" id="SSF55961">
    <property type="entry name" value="Bet v1-like"/>
    <property type="match status" value="1"/>
</dbReference>
<protein>
    <submittedName>
        <fullName evidence="1">SRPBCC family protein</fullName>
    </submittedName>
</protein>
<dbReference type="RefSeq" id="WP_163889263.1">
    <property type="nucleotide sequence ID" value="NZ_JAAFYS010000001.1"/>
</dbReference>
<dbReference type="AlphaFoldDB" id="A0A6B2JNR3"/>
<dbReference type="CDD" id="cd07812">
    <property type="entry name" value="SRPBCC"/>
    <property type="match status" value="1"/>
</dbReference>
<organism evidence="1 2">
    <name type="scientific">Pseudoroseicyclus tamaricis</name>
    <dbReference type="NCBI Taxonomy" id="2705421"/>
    <lineage>
        <taxon>Bacteria</taxon>
        <taxon>Pseudomonadati</taxon>
        <taxon>Pseudomonadota</taxon>
        <taxon>Alphaproteobacteria</taxon>
        <taxon>Rhodobacterales</taxon>
        <taxon>Paracoccaceae</taxon>
        <taxon>Pseudoroseicyclus</taxon>
    </lineage>
</organism>
<name>A0A6B2JNR3_9RHOB</name>
<keyword evidence="2" id="KW-1185">Reference proteome</keyword>
<reference evidence="1 2" key="1">
    <citation type="submission" date="2020-02" db="EMBL/GenBank/DDBJ databases">
        <title>Pseudoroseicyclus tamarix, sp. nov., isolated from offshore sediment of a Tamarix chinensis forest.</title>
        <authorList>
            <person name="Gai Y."/>
        </authorList>
    </citation>
    <scope>NUCLEOTIDE SEQUENCE [LARGE SCALE GENOMIC DNA]</scope>
    <source>
        <strain evidence="1 2">CLL3-39</strain>
    </source>
</reference>
<dbReference type="InterPro" id="IPR023393">
    <property type="entry name" value="START-like_dom_sf"/>
</dbReference>